<sequence>MAAQTSSHGSSRGYVVLPQSSSKVSPDADAYVPATESLEGSISDLAAAFKARTALLKSDASLNFTKESKAILDMLDSALYMRKRLQETSPQSEKEVSKLTDEIATLKADIASLKARELIVATSMPTIPSNACWEAKSADEEWTSSIKAHNAKARAENAHVTSMDEMLEPLLDKKKEEVPEFPVDGTQLRGLTNPQLSALLEAYELADQFEYCMRKERFCHYIGAVKLARRFKKIPLHGGE</sequence>
<feature type="compositionally biased region" description="Polar residues" evidence="2">
    <location>
        <begin position="1"/>
        <end position="10"/>
    </location>
</feature>
<feature type="coiled-coil region" evidence="1">
    <location>
        <begin position="82"/>
        <end position="116"/>
    </location>
</feature>
<evidence type="ECO:0000256" key="2">
    <source>
        <dbReference type="SAM" id="MobiDB-lite"/>
    </source>
</evidence>
<gene>
    <name evidence="3" type="ORF">OHK93_008434</name>
</gene>
<organism evidence="3 4">
    <name type="scientific">Ramalina farinacea</name>
    <dbReference type="NCBI Taxonomy" id="258253"/>
    <lineage>
        <taxon>Eukaryota</taxon>
        <taxon>Fungi</taxon>
        <taxon>Dikarya</taxon>
        <taxon>Ascomycota</taxon>
        <taxon>Pezizomycotina</taxon>
        <taxon>Lecanoromycetes</taxon>
        <taxon>OSLEUM clade</taxon>
        <taxon>Lecanoromycetidae</taxon>
        <taxon>Lecanorales</taxon>
        <taxon>Lecanorineae</taxon>
        <taxon>Ramalinaceae</taxon>
        <taxon>Ramalina</taxon>
    </lineage>
</organism>
<evidence type="ECO:0000313" key="4">
    <source>
        <dbReference type="Proteomes" id="UP001161017"/>
    </source>
</evidence>
<dbReference type="AlphaFoldDB" id="A0AA43QME8"/>
<comment type="caution">
    <text evidence="3">The sequence shown here is derived from an EMBL/GenBank/DDBJ whole genome shotgun (WGS) entry which is preliminary data.</text>
</comment>
<keyword evidence="1" id="KW-0175">Coiled coil</keyword>
<reference evidence="3" key="1">
    <citation type="journal article" date="2023" name="Genome Biol. Evol.">
        <title>First Whole Genome Sequence and Flow Cytometry Genome Size Data for the Lichen-Forming Fungus Ramalina farinacea (Ascomycota).</title>
        <authorList>
            <person name="Llewellyn T."/>
            <person name="Mian S."/>
            <person name="Hill R."/>
            <person name="Leitch I.J."/>
            <person name="Gaya E."/>
        </authorList>
    </citation>
    <scope>NUCLEOTIDE SEQUENCE</scope>
    <source>
        <strain evidence="3">LIQ254RAFAR</strain>
    </source>
</reference>
<evidence type="ECO:0000313" key="3">
    <source>
        <dbReference type="EMBL" id="MDI1489156.1"/>
    </source>
</evidence>
<protein>
    <submittedName>
        <fullName evidence="3">Uncharacterized protein</fullName>
    </submittedName>
</protein>
<feature type="region of interest" description="Disordered" evidence="2">
    <location>
        <begin position="1"/>
        <end position="28"/>
    </location>
</feature>
<dbReference type="Proteomes" id="UP001161017">
    <property type="component" value="Unassembled WGS sequence"/>
</dbReference>
<evidence type="ECO:0000256" key="1">
    <source>
        <dbReference type="SAM" id="Coils"/>
    </source>
</evidence>
<accession>A0AA43QME8</accession>
<dbReference type="EMBL" id="JAPUFD010000009">
    <property type="protein sequence ID" value="MDI1489156.1"/>
    <property type="molecule type" value="Genomic_DNA"/>
</dbReference>
<keyword evidence="4" id="KW-1185">Reference proteome</keyword>
<proteinExistence type="predicted"/>
<name>A0AA43QME8_9LECA</name>